<organism evidence="2">
    <name type="scientific">marine metagenome</name>
    <dbReference type="NCBI Taxonomy" id="408172"/>
    <lineage>
        <taxon>unclassified sequences</taxon>
        <taxon>metagenomes</taxon>
        <taxon>ecological metagenomes</taxon>
    </lineage>
</organism>
<dbReference type="InterPro" id="IPR008768">
    <property type="entry name" value="Gp9-like"/>
</dbReference>
<reference evidence="2" key="1">
    <citation type="submission" date="2018-05" db="EMBL/GenBank/DDBJ databases">
        <authorList>
            <person name="Lanie J.A."/>
            <person name="Ng W.-L."/>
            <person name="Kazmierczak K.M."/>
            <person name="Andrzejewski T.M."/>
            <person name="Davidsen T.M."/>
            <person name="Wayne K.J."/>
            <person name="Tettelin H."/>
            <person name="Glass J.I."/>
            <person name="Rusch D."/>
            <person name="Podicherti R."/>
            <person name="Tsui H.-C.T."/>
            <person name="Winkler M.E."/>
        </authorList>
    </citation>
    <scope>NUCLEOTIDE SEQUENCE</scope>
</reference>
<dbReference type="EMBL" id="UINC01004656">
    <property type="protein sequence ID" value="SVA15917.1"/>
    <property type="molecule type" value="Genomic_DNA"/>
</dbReference>
<evidence type="ECO:0000313" key="2">
    <source>
        <dbReference type="EMBL" id="SVA15917.1"/>
    </source>
</evidence>
<feature type="region of interest" description="Disordered" evidence="1">
    <location>
        <begin position="1"/>
        <end position="27"/>
    </location>
</feature>
<dbReference type="Pfam" id="PF05396">
    <property type="entry name" value="Phage_T7_Capsid"/>
    <property type="match status" value="1"/>
</dbReference>
<proteinExistence type="predicted"/>
<gene>
    <name evidence="2" type="ORF">METZ01_LOCUS68771</name>
</gene>
<feature type="compositionally biased region" description="Basic and acidic residues" evidence="1">
    <location>
        <begin position="10"/>
        <end position="27"/>
    </location>
</feature>
<accession>A0A381TMA1</accession>
<protein>
    <submittedName>
        <fullName evidence="2">Uncharacterized protein</fullName>
    </submittedName>
</protein>
<dbReference type="GO" id="GO:0019069">
    <property type="term" value="P:viral capsid assembly"/>
    <property type="evidence" value="ECO:0007669"/>
    <property type="project" value="InterPro"/>
</dbReference>
<dbReference type="AlphaFoldDB" id="A0A381TMA1"/>
<sequence length="241" mass="27695">MSEEQVQEQVEEKQEDTGKPEHISDKFWDADSKSVNVEALSTSYNTLEKKLGKRTEDLTKQIRQDMDNQKSKNVPKEYEIKLPDDLPEDVQIDIDKEQPLMKWWSEKAKEMGFSQDQFNEGISQFVNNEIGGLPNIEQEMLDLGDNAKERVESANLWAKKHLSEDAYNTISNLASTSNGIKTLEEIMSLNKKSVMPSTPTAIEGKPTLDDLRSMMKDPRYWKEGEKDNGYIQRVTKLFEAI</sequence>
<name>A0A381TMA1_9ZZZZ</name>
<evidence type="ECO:0000256" key="1">
    <source>
        <dbReference type="SAM" id="MobiDB-lite"/>
    </source>
</evidence>